<dbReference type="Proteomes" id="UP000078512">
    <property type="component" value="Unassembled WGS sequence"/>
</dbReference>
<proteinExistence type="predicted"/>
<evidence type="ECO:0000313" key="1">
    <source>
        <dbReference type="EMBL" id="OAQ22788.1"/>
    </source>
</evidence>
<organism evidence="1 2">
    <name type="scientific">Linnemannia elongata AG-77</name>
    <dbReference type="NCBI Taxonomy" id="1314771"/>
    <lineage>
        <taxon>Eukaryota</taxon>
        <taxon>Fungi</taxon>
        <taxon>Fungi incertae sedis</taxon>
        <taxon>Mucoromycota</taxon>
        <taxon>Mortierellomycotina</taxon>
        <taxon>Mortierellomycetes</taxon>
        <taxon>Mortierellales</taxon>
        <taxon>Mortierellaceae</taxon>
        <taxon>Linnemannia</taxon>
    </lineage>
</organism>
<accession>A0A197JCP1</accession>
<sequence>MAQNKGLTVWWQRRLVMERCSRSVVLRKGPMMSRRSRISNIYIAVAAIVKSAGGSNIAAVRCRDNDSCLFIAAARSADADSLCVVGP</sequence>
<protein>
    <submittedName>
        <fullName evidence="1">Uncharacterized protein</fullName>
    </submittedName>
</protein>
<keyword evidence="2" id="KW-1185">Reference proteome</keyword>
<name>A0A197JCP1_9FUNG</name>
<gene>
    <name evidence="1" type="ORF">K457DRAFT_143197</name>
</gene>
<dbReference type="AlphaFoldDB" id="A0A197JCP1"/>
<dbReference type="EMBL" id="KV442142">
    <property type="protein sequence ID" value="OAQ22788.1"/>
    <property type="molecule type" value="Genomic_DNA"/>
</dbReference>
<reference evidence="1 2" key="1">
    <citation type="submission" date="2016-05" db="EMBL/GenBank/DDBJ databases">
        <title>Genome sequencing reveals origins of a unique bacterial endosymbiosis in the earliest lineages of terrestrial Fungi.</title>
        <authorList>
            <consortium name="DOE Joint Genome Institute"/>
            <person name="Uehling J."/>
            <person name="Gryganskyi A."/>
            <person name="Hameed K."/>
            <person name="Tschaplinski T."/>
            <person name="Misztal P."/>
            <person name="Wu S."/>
            <person name="Desiro A."/>
            <person name="Vande Pol N."/>
            <person name="Du Z.-Y."/>
            <person name="Zienkiewicz A."/>
            <person name="Zienkiewicz K."/>
            <person name="Morin E."/>
            <person name="Tisserant E."/>
            <person name="Splivallo R."/>
            <person name="Hainaut M."/>
            <person name="Henrissat B."/>
            <person name="Ohm R."/>
            <person name="Kuo A."/>
            <person name="Yan J."/>
            <person name="Lipzen A."/>
            <person name="Nolan M."/>
            <person name="Labutti K."/>
            <person name="Barry K."/>
            <person name="Goldstein A."/>
            <person name="Labbe J."/>
            <person name="Schadt C."/>
            <person name="Tuskan G."/>
            <person name="Grigoriev I."/>
            <person name="Martin F."/>
            <person name="Vilgalys R."/>
            <person name="Bonito G."/>
        </authorList>
    </citation>
    <scope>NUCLEOTIDE SEQUENCE [LARGE SCALE GENOMIC DNA]</scope>
    <source>
        <strain evidence="1 2">AG-77</strain>
    </source>
</reference>
<evidence type="ECO:0000313" key="2">
    <source>
        <dbReference type="Proteomes" id="UP000078512"/>
    </source>
</evidence>